<reference evidence="1" key="1">
    <citation type="submission" date="2018-02" db="EMBL/GenBank/DDBJ databases">
        <title>Rhizophora mucronata_Transcriptome.</title>
        <authorList>
            <person name="Meera S.P."/>
            <person name="Sreeshan A."/>
            <person name="Augustine A."/>
        </authorList>
    </citation>
    <scope>NUCLEOTIDE SEQUENCE</scope>
    <source>
        <tissue evidence="1">Leaf</tissue>
    </source>
</reference>
<dbReference type="AlphaFoldDB" id="A0A2P2QPA1"/>
<proteinExistence type="predicted"/>
<dbReference type="EMBL" id="GGEC01088304">
    <property type="protein sequence ID" value="MBX68788.1"/>
    <property type="molecule type" value="Transcribed_RNA"/>
</dbReference>
<protein>
    <submittedName>
        <fullName evidence="1">Uncharacterized protein</fullName>
    </submittedName>
</protein>
<evidence type="ECO:0000313" key="1">
    <source>
        <dbReference type="EMBL" id="MBX68788.1"/>
    </source>
</evidence>
<accession>A0A2P2QPA1</accession>
<name>A0A2P2QPA1_RHIMU</name>
<sequence>MSLVQLLYSTVQNLQMLLDWPQMNCGSIISTHGLNYLMFSSTDTFKI</sequence>
<organism evidence="1">
    <name type="scientific">Rhizophora mucronata</name>
    <name type="common">Asiatic mangrove</name>
    <dbReference type="NCBI Taxonomy" id="61149"/>
    <lineage>
        <taxon>Eukaryota</taxon>
        <taxon>Viridiplantae</taxon>
        <taxon>Streptophyta</taxon>
        <taxon>Embryophyta</taxon>
        <taxon>Tracheophyta</taxon>
        <taxon>Spermatophyta</taxon>
        <taxon>Magnoliopsida</taxon>
        <taxon>eudicotyledons</taxon>
        <taxon>Gunneridae</taxon>
        <taxon>Pentapetalae</taxon>
        <taxon>rosids</taxon>
        <taxon>fabids</taxon>
        <taxon>Malpighiales</taxon>
        <taxon>Rhizophoraceae</taxon>
        <taxon>Rhizophora</taxon>
    </lineage>
</organism>